<dbReference type="InterPro" id="IPR013078">
    <property type="entry name" value="His_Pase_superF_clade-1"/>
</dbReference>
<dbReference type="Pfam" id="PF00300">
    <property type="entry name" value="His_Phos_1"/>
    <property type="match status" value="1"/>
</dbReference>
<feature type="binding site" evidence="4">
    <location>
        <position position="59"/>
    </location>
    <ligand>
        <name>substrate</name>
    </ligand>
</feature>
<dbReference type="RefSeq" id="WP_160559688.1">
    <property type="nucleotide sequence ID" value="NZ_QZDT01000009.1"/>
</dbReference>
<dbReference type="SUPFAM" id="SSF53254">
    <property type="entry name" value="Phosphoglycerate mutase-like"/>
    <property type="match status" value="1"/>
</dbReference>
<keyword evidence="1" id="KW-0324">Glycolysis</keyword>
<dbReference type="AlphaFoldDB" id="A0A9X5BEJ8"/>
<dbReference type="OrthoDB" id="9782128at2"/>
<feature type="active site" description="Proton donor/acceptor" evidence="3">
    <location>
        <position position="83"/>
    </location>
</feature>
<dbReference type="Gene3D" id="3.40.50.1240">
    <property type="entry name" value="Phosphoglycerate mutase-like"/>
    <property type="match status" value="1"/>
</dbReference>
<dbReference type="PROSITE" id="PS00175">
    <property type="entry name" value="PG_MUTASE"/>
    <property type="match status" value="1"/>
</dbReference>
<evidence type="ECO:0000313" key="5">
    <source>
        <dbReference type="EMBL" id="NBJ92599.1"/>
    </source>
</evidence>
<name>A0A9X5BEJ8_9FIRM</name>
<dbReference type="InterPro" id="IPR001345">
    <property type="entry name" value="PG/BPGM_mutase_AS"/>
</dbReference>
<reference evidence="5" key="1">
    <citation type="submission" date="2018-09" db="EMBL/GenBank/DDBJ databases">
        <title>Murine metabolic-syndrome-specific gut microbial biobank.</title>
        <authorList>
            <person name="Liu C."/>
        </authorList>
    </citation>
    <scope>NUCLEOTIDE SEQUENCE</scope>
    <source>
        <strain evidence="5">D42-62</strain>
    </source>
</reference>
<organism evidence="5 6">
    <name type="scientific">Parablautia muri</name>
    <dbReference type="NCBI Taxonomy" id="2320879"/>
    <lineage>
        <taxon>Bacteria</taxon>
        <taxon>Bacillati</taxon>
        <taxon>Bacillota</taxon>
        <taxon>Clostridia</taxon>
        <taxon>Lachnospirales</taxon>
        <taxon>Lachnospiraceae</taxon>
        <taxon>Parablautia</taxon>
    </lineage>
</organism>
<dbReference type="PANTHER" id="PTHR48100">
    <property type="entry name" value="BROAD-SPECIFICITY PHOSPHATASE YOR283W-RELATED"/>
    <property type="match status" value="1"/>
</dbReference>
<gene>
    <name evidence="5" type="ORF">D5281_08315</name>
</gene>
<feature type="binding site" evidence="4">
    <location>
        <begin position="7"/>
        <end position="14"/>
    </location>
    <ligand>
        <name>substrate</name>
    </ligand>
</feature>
<keyword evidence="6" id="KW-1185">Reference proteome</keyword>
<keyword evidence="2" id="KW-0413">Isomerase</keyword>
<dbReference type="GO" id="GO:0016791">
    <property type="term" value="F:phosphatase activity"/>
    <property type="evidence" value="ECO:0007669"/>
    <property type="project" value="TreeGrafter"/>
</dbReference>
<accession>A0A9X5BEJ8</accession>
<dbReference type="EMBL" id="QZDT01000009">
    <property type="protein sequence ID" value="NBJ92599.1"/>
    <property type="molecule type" value="Genomic_DNA"/>
</dbReference>
<dbReference type="SMART" id="SM00855">
    <property type="entry name" value="PGAM"/>
    <property type="match status" value="1"/>
</dbReference>
<dbReference type="Proteomes" id="UP001154420">
    <property type="component" value="Unassembled WGS sequence"/>
</dbReference>
<dbReference type="CDD" id="cd07067">
    <property type="entry name" value="HP_PGM_like"/>
    <property type="match status" value="1"/>
</dbReference>
<proteinExistence type="predicted"/>
<dbReference type="InterPro" id="IPR029033">
    <property type="entry name" value="His_PPase_superfam"/>
</dbReference>
<evidence type="ECO:0000256" key="3">
    <source>
        <dbReference type="PIRSR" id="PIRSR613078-1"/>
    </source>
</evidence>
<evidence type="ECO:0000256" key="2">
    <source>
        <dbReference type="ARBA" id="ARBA00023235"/>
    </source>
</evidence>
<dbReference type="GO" id="GO:0005737">
    <property type="term" value="C:cytoplasm"/>
    <property type="evidence" value="ECO:0007669"/>
    <property type="project" value="TreeGrafter"/>
</dbReference>
<protein>
    <submittedName>
        <fullName evidence="5">Histidine phosphatase family protein</fullName>
    </submittedName>
</protein>
<sequence>MKIYLARHGETDWNIENRIQGQMDTELNEKGRQQAEELAGKLAGGDYQIGEIYTSAKKRACETAFIIGSKLGVVPTIQQGLEEISFGKWEGYMWKQVRELFPEDYQVWRNNRRYQVPPEGESYQQLLDRLLPALGDIAKKEKVNNSLVVTHSAVIMTLLSYLYHTPFEDMAKNYKTGNAEIVELDGNLFLN</sequence>
<feature type="active site" description="Tele-phosphohistidine intermediate" evidence="3">
    <location>
        <position position="8"/>
    </location>
</feature>
<dbReference type="PIRSF" id="PIRSF000709">
    <property type="entry name" value="6PFK_2-Ptase"/>
    <property type="match status" value="1"/>
</dbReference>
<dbReference type="InterPro" id="IPR050275">
    <property type="entry name" value="PGM_Phosphatase"/>
</dbReference>
<dbReference type="PANTHER" id="PTHR48100:SF1">
    <property type="entry name" value="HISTIDINE PHOSPHATASE FAMILY PROTEIN-RELATED"/>
    <property type="match status" value="1"/>
</dbReference>
<evidence type="ECO:0000313" key="6">
    <source>
        <dbReference type="Proteomes" id="UP001154420"/>
    </source>
</evidence>
<evidence type="ECO:0000256" key="4">
    <source>
        <dbReference type="PIRSR" id="PIRSR613078-2"/>
    </source>
</evidence>
<evidence type="ECO:0000256" key="1">
    <source>
        <dbReference type="ARBA" id="ARBA00023152"/>
    </source>
</evidence>
<comment type="caution">
    <text evidence="5">The sequence shown here is derived from an EMBL/GenBank/DDBJ whole genome shotgun (WGS) entry which is preliminary data.</text>
</comment>